<dbReference type="InterPro" id="IPR023091">
    <property type="entry name" value="MetalPrtase_cat_dom_sf_prd"/>
</dbReference>
<dbReference type="GO" id="GO:0004519">
    <property type="term" value="F:endonuclease activity"/>
    <property type="evidence" value="ECO:0007669"/>
    <property type="project" value="UniProtKB-KW"/>
</dbReference>
<dbReference type="GO" id="GO:0006364">
    <property type="term" value="P:rRNA processing"/>
    <property type="evidence" value="ECO:0007669"/>
    <property type="project" value="InterPro"/>
</dbReference>
<evidence type="ECO:0000256" key="3">
    <source>
        <dbReference type="ARBA" id="ARBA00022722"/>
    </source>
</evidence>
<dbReference type="Gene3D" id="3.40.390.30">
    <property type="entry name" value="Metalloproteases ('zincins'), catalytic domain"/>
    <property type="match status" value="1"/>
</dbReference>
<dbReference type="RefSeq" id="XP_021338062.1">
    <property type="nucleotide sequence ID" value="XM_021483100.1"/>
</dbReference>
<dbReference type="Proteomes" id="UP000002899">
    <property type="component" value="Chromosome II"/>
</dbReference>
<evidence type="ECO:0000256" key="6">
    <source>
        <dbReference type="ARBA" id="ARBA00022801"/>
    </source>
</evidence>
<dbReference type="InterPro" id="IPR020549">
    <property type="entry name" value="YbeY_CS"/>
</dbReference>
<evidence type="ECO:0000256" key="1">
    <source>
        <dbReference type="ARBA" id="ARBA00001947"/>
    </source>
</evidence>
<dbReference type="OrthoDB" id="15433at2759"/>
<dbReference type="GO" id="GO:0046872">
    <property type="term" value="F:metal ion binding"/>
    <property type="evidence" value="ECO:0007669"/>
    <property type="project" value="UniProtKB-KW"/>
</dbReference>
<reference evidence="8 9" key="3">
    <citation type="journal article" date="2016" name="Sci. Rep.">
        <title>Genome-wide diversity and gene expression profiling of Babesia microti isolates identify polymorphic genes that mediate host-pathogen interactions.</title>
        <authorList>
            <person name="Silva J.C."/>
            <person name="Cornillot E."/>
            <person name="McCracken C."/>
            <person name="Usmani-Brown S."/>
            <person name="Dwivedi A."/>
            <person name="Ifeonu O.O."/>
            <person name="Crabtree J."/>
            <person name="Gotia H.T."/>
            <person name="Virji A.Z."/>
            <person name="Reynes C."/>
            <person name="Colinge J."/>
            <person name="Kumar V."/>
            <person name="Lawres L."/>
            <person name="Pazzi J.E."/>
            <person name="Pablo J.V."/>
            <person name="Hung C."/>
            <person name="Brancato J."/>
            <person name="Kumari P."/>
            <person name="Orvis J."/>
            <person name="Tretina K."/>
            <person name="Chibucos M."/>
            <person name="Ott S."/>
            <person name="Sadzewicz L."/>
            <person name="Sengamalay N."/>
            <person name="Shetty A.C."/>
            <person name="Su Q."/>
            <person name="Tallon L."/>
            <person name="Fraser C.M."/>
            <person name="Frutos R."/>
            <person name="Molina D.M."/>
            <person name="Krause P.J."/>
            <person name="Ben Mamoun C."/>
        </authorList>
    </citation>
    <scope>NUCLEOTIDE SEQUENCE [LARGE SCALE GENOMIC DNA]</scope>
    <source>
        <strain evidence="8 9">RI</strain>
    </source>
</reference>
<evidence type="ECO:0000256" key="7">
    <source>
        <dbReference type="ARBA" id="ARBA00022833"/>
    </source>
</evidence>
<dbReference type="PROSITE" id="PS01306">
    <property type="entry name" value="UPF0054"/>
    <property type="match status" value="1"/>
</dbReference>
<protein>
    <submittedName>
        <fullName evidence="8">Holo-(Acyl-carrier protein) synthase, putative</fullName>
    </submittedName>
</protein>
<dbReference type="GeneID" id="33043635"/>
<organism evidence="8 9">
    <name type="scientific">Babesia microti (strain RI)</name>
    <dbReference type="NCBI Taxonomy" id="1133968"/>
    <lineage>
        <taxon>Eukaryota</taxon>
        <taxon>Sar</taxon>
        <taxon>Alveolata</taxon>
        <taxon>Apicomplexa</taxon>
        <taxon>Aconoidasida</taxon>
        <taxon>Piroplasmida</taxon>
        <taxon>Babesiidae</taxon>
        <taxon>Babesia</taxon>
    </lineage>
</organism>
<accession>A0A1R4AA11</accession>
<dbReference type="AlphaFoldDB" id="A0A1R4AA11"/>
<dbReference type="Pfam" id="PF02130">
    <property type="entry name" value="YbeY"/>
    <property type="match status" value="1"/>
</dbReference>
<comment type="cofactor">
    <cofactor evidence="1">
        <name>Zn(2+)</name>
        <dbReference type="ChEBI" id="CHEBI:29105"/>
    </cofactor>
</comment>
<evidence type="ECO:0000313" key="8">
    <source>
        <dbReference type="EMBL" id="SJK85848.1"/>
    </source>
</evidence>
<dbReference type="SUPFAM" id="SSF55486">
    <property type="entry name" value="Metalloproteases ('zincins'), catalytic domain"/>
    <property type="match status" value="1"/>
</dbReference>
<reference evidence="8 9" key="1">
    <citation type="journal article" date="2012" name="Nucleic Acids Res.">
        <title>Sequencing of the smallest Apicomplexan genome from the human pathogen Babesia microti.</title>
        <authorList>
            <person name="Cornillot E."/>
            <person name="Hadj-Kaddour K."/>
            <person name="Dassouli A."/>
            <person name="Noel B."/>
            <person name="Ranwez V."/>
            <person name="Vacherie B."/>
            <person name="Augagneur Y."/>
            <person name="Bres V."/>
            <person name="Duclos A."/>
            <person name="Randazzo S."/>
            <person name="Carcy B."/>
            <person name="Debierre-Grockiego F."/>
            <person name="Delbecq S."/>
            <person name="Moubri-Menage K."/>
            <person name="Shams-Eldin H."/>
            <person name="Usmani-Brown S."/>
            <person name="Bringaud F."/>
            <person name="Wincker P."/>
            <person name="Vivares C.P."/>
            <person name="Schwarz R.T."/>
            <person name="Schetters T.P."/>
            <person name="Krause P.J."/>
            <person name="Gorenflot A."/>
            <person name="Berry V."/>
            <person name="Barbe V."/>
            <person name="Ben Mamoun C."/>
        </authorList>
    </citation>
    <scope>NUCLEOTIDE SEQUENCE [LARGE SCALE GENOMIC DNA]</scope>
    <source>
        <strain evidence="8 9">RI</strain>
    </source>
</reference>
<gene>
    <name evidence="8" type="ORF">BMR1_02g00897</name>
</gene>
<dbReference type="GO" id="GO:0004222">
    <property type="term" value="F:metalloendopeptidase activity"/>
    <property type="evidence" value="ECO:0007669"/>
    <property type="project" value="InterPro"/>
</dbReference>
<evidence type="ECO:0000256" key="2">
    <source>
        <dbReference type="ARBA" id="ARBA00010875"/>
    </source>
</evidence>
<dbReference type="VEuPathDB" id="PiroplasmaDB:BMR1_02g00897"/>
<keyword evidence="3" id="KW-0540">Nuclease</keyword>
<dbReference type="InterPro" id="IPR002036">
    <property type="entry name" value="YbeY"/>
</dbReference>
<comment type="similarity">
    <text evidence="2">Belongs to the endoribonuclease YbeY family.</text>
</comment>
<keyword evidence="4" id="KW-0479">Metal-binding</keyword>
<sequence>MYYYGTLCYKICVNFILCTITTVGQSISVSYVHELKEASRPLWLSRLSKYANASRITNHSSFINYGNICMINKQRVPIDTKLIRKFARNIKRILKIPHVKISIKFVDMDNMRQLYKVHFGKDKSGDIISLRILPKLHHFGTNSPESRRGVDERSGGKLLGHMFMRGKIYICPEYINEQKDIIPSDDVEMLGVAKSVREARDISMKIGYLLVHGILHLIGHDHQRDEDFNNMLKMEDYVISRLNISNNPLV</sequence>
<evidence type="ECO:0000313" key="9">
    <source>
        <dbReference type="Proteomes" id="UP000002899"/>
    </source>
</evidence>
<proteinExistence type="inferred from homology"/>
<keyword evidence="5" id="KW-0255">Endonuclease</keyword>
<name>A0A1R4AA11_BABMR</name>
<keyword evidence="7" id="KW-0862">Zinc</keyword>
<evidence type="ECO:0000256" key="5">
    <source>
        <dbReference type="ARBA" id="ARBA00022759"/>
    </source>
</evidence>
<dbReference type="HAMAP" id="MF_00009">
    <property type="entry name" value="Endoribonucl_YbeY"/>
    <property type="match status" value="1"/>
</dbReference>
<reference evidence="8 9" key="2">
    <citation type="journal article" date="2013" name="PLoS ONE">
        <title>Whole genome mapping and re-organization of the nuclear and mitochondrial genomes of Babesia microti isolates.</title>
        <authorList>
            <person name="Cornillot E."/>
            <person name="Dassouli A."/>
            <person name="Garg A."/>
            <person name="Pachikara N."/>
            <person name="Randazzo S."/>
            <person name="Depoix D."/>
            <person name="Carcy B."/>
            <person name="Delbecq S."/>
            <person name="Frutos R."/>
            <person name="Silva J.C."/>
            <person name="Sutton R."/>
            <person name="Krause P.J."/>
            <person name="Mamoun C.B."/>
        </authorList>
    </citation>
    <scope>NUCLEOTIDE SEQUENCE [LARGE SCALE GENOMIC DNA]</scope>
    <source>
        <strain evidence="8 9">RI</strain>
    </source>
</reference>
<evidence type="ECO:0000256" key="4">
    <source>
        <dbReference type="ARBA" id="ARBA00022723"/>
    </source>
</evidence>
<keyword evidence="9" id="KW-1185">Reference proteome</keyword>
<dbReference type="KEGG" id="bmic:BMR1_02g00897"/>
<keyword evidence="6" id="KW-0378">Hydrolase</keyword>
<dbReference type="EMBL" id="FO082872">
    <property type="protein sequence ID" value="SJK85848.1"/>
    <property type="molecule type" value="Genomic_DNA"/>
</dbReference>